<dbReference type="Proteomes" id="UP000828048">
    <property type="component" value="Chromosome 1"/>
</dbReference>
<keyword evidence="2" id="KW-1185">Reference proteome</keyword>
<organism evidence="1 2">
    <name type="scientific">Vaccinium darrowii</name>
    <dbReference type="NCBI Taxonomy" id="229202"/>
    <lineage>
        <taxon>Eukaryota</taxon>
        <taxon>Viridiplantae</taxon>
        <taxon>Streptophyta</taxon>
        <taxon>Embryophyta</taxon>
        <taxon>Tracheophyta</taxon>
        <taxon>Spermatophyta</taxon>
        <taxon>Magnoliopsida</taxon>
        <taxon>eudicotyledons</taxon>
        <taxon>Gunneridae</taxon>
        <taxon>Pentapetalae</taxon>
        <taxon>asterids</taxon>
        <taxon>Ericales</taxon>
        <taxon>Ericaceae</taxon>
        <taxon>Vaccinioideae</taxon>
        <taxon>Vaccinieae</taxon>
        <taxon>Vaccinium</taxon>
    </lineage>
</organism>
<gene>
    <name evidence="1" type="ORF">Vadar_001947</name>
</gene>
<evidence type="ECO:0000313" key="2">
    <source>
        <dbReference type="Proteomes" id="UP000828048"/>
    </source>
</evidence>
<sequence>MAASSMAASSTSSTSTTLPPSLAFLVSNFHSLSGLRLKGDVAFEELTSILTAEESQIQKAENLSSAKVFVTTHKLNDTVIQGQLPNVHQSSSSAQMYQNSQGPGPYFPQQYYSNSNRNMSFNGGFSKGRGTRGSGFGQNQKPGCQICGKTNHTAFYCYHRQNMEFQPPSFMPPPIGRPMFQQGSSGHHVNHGMNTRAMQPPQANMLTFSSSNGSTGYGSGSVSAMKGQQSFPAPFEVSEYPNTSAFGHNSYTQSPDVFSSSNHSGHHVANMVSAPSYPGANMVHNPSTNWFFDSGASAHVTNDLSNLTQRQSCASGDGVFVGNGSSIPVTYSGQTFPANTSQGTMSSGVVSNHELL</sequence>
<proteinExistence type="predicted"/>
<dbReference type="EMBL" id="CM037151">
    <property type="protein sequence ID" value="KAH7842142.1"/>
    <property type="molecule type" value="Genomic_DNA"/>
</dbReference>
<accession>A0ACB7XMX9</accession>
<reference evidence="1 2" key="1">
    <citation type="journal article" date="2021" name="Hortic Res">
        <title>High-quality reference genome and annotation aids understanding of berry development for evergreen blueberry (Vaccinium darrowii).</title>
        <authorList>
            <person name="Yu J."/>
            <person name="Hulse-Kemp A.M."/>
            <person name="Babiker E."/>
            <person name="Staton M."/>
        </authorList>
    </citation>
    <scope>NUCLEOTIDE SEQUENCE [LARGE SCALE GENOMIC DNA]</scope>
    <source>
        <strain evidence="2">cv. NJ 8807/NJ 8810</strain>
        <tissue evidence="1">Young leaf</tissue>
    </source>
</reference>
<protein>
    <submittedName>
        <fullName evidence="1">Uncharacterized protein</fullName>
    </submittedName>
</protein>
<name>A0ACB7XMX9_9ERIC</name>
<comment type="caution">
    <text evidence="1">The sequence shown here is derived from an EMBL/GenBank/DDBJ whole genome shotgun (WGS) entry which is preliminary data.</text>
</comment>
<evidence type="ECO:0000313" key="1">
    <source>
        <dbReference type="EMBL" id="KAH7842142.1"/>
    </source>
</evidence>